<dbReference type="AlphaFoldDB" id="A0A4V2V013"/>
<sequence length="248" mass="26457">MSMTLTVVGCGDAFGSGGRLHTCFHLDSGSSRVFVDFGATSLYGLNRLGFDTCAVDAVVLSHLHGDHFGGLPFLLLHSQFVACRDRPLVIAGPPGVEARVRAAQEVMYPGSSRNELGFDLIFRDLPVGGRTEVAGFGVETFEVSHPSGAPALALRLSGGGRTFAYSGDTGWTETLIDVARGTDLFVCESYAFEKPIPNHVEYVDIRAALGRIASGRIMLTHLGPEALARRGEFEPSILVAEDGMVIEV</sequence>
<dbReference type="PANTHER" id="PTHR46018:SF7">
    <property type="entry name" value="RIBONUCLEASE Z"/>
    <property type="match status" value="1"/>
</dbReference>
<dbReference type="OrthoDB" id="9800940at2"/>
<organism evidence="2 3">
    <name type="scientific">Tepidamorphus gemmatus</name>
    <dbReference type="NCBI Taxonomy" id="747076"/>
    <lineage>
        <taxon>Bacteria</taxon>
        <taxon>Pseudomonadati</taxon>
        <taxon>Pseudomonadota</taxon>
        <taxon>Alphaproteobacteria</taxon>
        <taxon>Hyphomicrobiales</taxon>
        <taxon>Tepidamorphaceae</taxon>
        <taxon>Tepidamorphus</taxon>
    </lineage>
</organism>
<name>A0A4V2V013_9HYPH</name>
<accession>A0A4V2V013</accession>
<dbReference type="PANTHER" id="PTHR46018">
    <property type="entry name" value="ZINC PHOSPHODIESTERASE ELAC PROTEIN 1"/>
    <property type="match status" value="1"/>
</dbReference>
<protein>
    <submittedName>
        <fullName evidence="2">Ribonuclease BN (tRNA processing enzyme)</fullName>
    </submittedName>
</protein>
<dbReference type="Gene3D" id="3.60.15.10">
    <property type="entry name" value="Ribonuclease Z/Hydroxyacylglutathione hydrolase-like"/>
    <property type="match status" value="1"/>
</dbReference>
<dbReference type="GO" id="GO:0042781">
    <property type="term" value="F:3'-tRNA processing endoribonuclease activity"/>
    <property type="evidence" value="ECO:0007669"/>
    <property type="project" value="TreeGrafter"/>
</dbReference>
<evidence type="ECO:0000313" key="3">
    <source>
        <dbReference type="Proteomes" id="UP000295678"/>
    </source>
</evidence>
<dbReference type="InterPro" id="IPR001279">
    <property type="entry name" value="Metallo-B-lactamas"/>
</dbReference>
<comment type="caution">
    <text evidence="2">The sequence shown here is derived from an EMBL/GenBank/DDBJ whole genome shotgun (WGS) entry which is preliminary data.</text>
</comment>
<feature type="domain" description="Metallo-beta-lactamase" evidence="1">
    <location>
        <begin position="20"/>
        <end position="209"/>
    </location>
</feature>
<evidence type="ECO:0000313" key="2">
    <source>
        <dbReference type="EMBL" id="TCT13479.1"/>
    </source>
</evidence>
<proteinExistence type="predicted"/>
<gene>
    <name evidence="2" type="ORF">EDC22_101346</name>
</gene>
<dbReference type="EMBL" id="SMAK01000001">
    <property type="protein sequence ID" value="TCT13479.1"/>
    <property type="molecule type" value="Genomic_DNA"/>
</dbReference>
<dbReference type="RefSeq" id="WP_132804865.1">
    <property type="nucleotide sequence ID" value="NZ_SMAK01000001.1"/>
</dbReference>
<keyword evidence="3" id="KW-1185">Reference proteome</keyword>
<dbReference type="SUPFAM" id="SSF56281">
    <property type="entry name" value="Metallo-hydrolase/oxidoreductase"/>
    <property type="match status" value="1"/>
</dbReference>
<dbReference type="Proteomes" id="UP000295678">
    <property type="component" value="Unassembled WGS sequence"/>
</dbReference>
<reference evidence="2 3" key="1">
    <citation type="submission" date="2019-03" db="EMBL/GenBank/DDBJ databases">
        <title>Genomic Encyclopedia of Type Strains, Phase IV (KMG-IV): sequencing the most valuable type-strain genomes for metagenomic binning, comparative biology and taxonomic classification.</title>
        <authorList>
            <person name="Goeker M."/>
        </authorList>
    </citation>
    <scope>NUCLEOTIDE SEQUENCE [LARGE SCALE GENOMIC DNA]</scope>
    <source>
        <strain evidence="2 3">DSM 19345</strain>
    </source>
</reference>
<dbReference type="InterPro" id="IPR036866">
    <property type="entry name" value="RibonucZ/Hydroxyglut_hydro"/>
</dbReference>
<dbReference type="Pfam" id="PF23023">
    <property type="entry name" value="Anti-Pycsar_Apyc1"/>
    <property type="match status" value="1"/>
</dbReference>
<evidence type="ECO:0000259" key="1">
    <source>
        <dbReference type="SMART" id="SM00849"/>
    </source>
</evidence>
<dbReference type="CDD" id="cd07740">
    <property type="entry name" value="metallo-hydrolase-like_MBL-fold"/>
    <property type="match status" value="1"/>
</dbReference>
<dbReference type="SMART" id="SM00849">
    <property type="entry name" value="Lactamase_B"/>
    <property type="match status" value="1"/>
</dbReference>